<evidence type="ECO:0000259" key="4">
    <source>
        <dbReference type="Pfam" id="PF08450"/>
    </source>
</evidence>
<feature type="domain" description="SMP-30/Gluconolactonase/LRE-like region" evidence="4">
    <location>
        <begin position="15"/>
        <end position="255"/>
    </location>
</feature>
<dbReference type="Pfam" id="PF08450">
    <property type="entry name" value="SGL"/>
    <property type="match status" value="1"/>
</dbReference>
<feature type="binding site" evidence="3">
    <location>
        <position position="100"/>
    </location>
    <ligand>
        <name>substrate</name>
    </ligand>
</feature>
<keyword evidence="3" id="KW-0479">Metal-binding</keyword>
<dbReference type="InterPro" id="IPR013658">
    <property type="entry name" value="SGL"/>
</dbReference>
<organism evidence="5 6">
    <name type="scientific">Pseudomonas reidholzensis</name>
    <dbReference type="NCBI Taxonomy" id="1785162"/>
    <lineage>
        <taxon>Bacteria</taxon>
        <taxon>Pseudomonadati</taxon>
        <taxon>Pseudomonadota</taxon>
        <taxon>Gammaproteobacteria</taxon>
        <taxon>Pseudomonadales</taxon>
        <taxon>Pseudomonadaceae</taxon>
        <taxon>Pseudomonas</taxon>
    </lineage>
</organism>
<comment type="cofactor">
    <cofactor evidence="3">
        <name>Zn(2+)</name>
        <dbReference type="ChEBI" id="CHEBI:29105"/>
    </cofactor>
    <text evidence="3">Binds 1 divalent metal cation per subunit.</text>
</comment>
<evidence type="ECO:0000313" key="6">
    <source>
        <dbReference type="Proteomes" id="UP000263595"/>
    </source>
</evidence>
<dbReference type="EC" id="3.1.1.17" evidence="5"/>
<evidence type="ECO:0000256" key="2">
    <source>
        <dbReference type="PIRSR" id="PIRSR605511-1"/>
    </source>
</evidence>
<reference evidence="6" key="1">
    <citation type="submission" date="2018-08" db="EMBL/GenBank/DDBJ databases">
        <authorList>
            <person name="Blom J."/>
        </authorList>
    </citation>
    <scope>NUCLEOTIDE SEQUENCE [LARGE SCALE GENOMIC DNA]</scope>
    <source>
        <strain evidence="6">CCOS 865</strain>
    </source>
</reference>
<comment type="similarity">
    <text evidence="1">Belongs to the SMP-30/CGR1 family.</text>
</comment>
<dbReference type="AlphaFoldDB" id="A0A383RUV0"/>
<dbReference type="PANTHER" id="PTHR10907">
    <property type="entry name" value="REGUCALCIN"/>
    <property type="match status" value="1"/>
</dbReference>
<dbReference type="PRINTS" id="PR01790">
    <property type="entry name" value="SMP30FAMILY"/>
</dbReference>
<keyword evidence="6" id="KW-1185">Reference proteome</keyword>
<gene>
    <name evidence="5" type="primary">rgn</name>
    <name evidence="5" type="ORF">CCOS865_03124</name>
</gene>
<feature type="binding site" evidence="3">
    <location>
        <position position="102"/>
    </location>
    <ligand>
        <name>substrate</name>
    </ligand>
</feature>
<feature type="binding site" evidence="3">
    <location>
        <position position="197"/>
    </location>
    <ligand>
        <name>a divalent metal cation</name>
        <dbReference type="ChEBI" id="CHEBI:60240"/>
    </ligand>
</feature>
<evidence type="ECO:0000256" key="3">
    <source>
        <dbReference type="PIRSR" id="PIRSR605511-2"/>
    </source>
</evidence>
<dbReference type="Gene3D" id="2.120.10.30">
    <property type="entry name" value="TolB, C-terminal domain"/>
    <property type="match status" value="1"/>
</dbReference>
<sequence length="304" mass="32552">MPITFTRLGETPDLLGESPVWDSAAQCLYWVDSVSRLIRRYQPATGTYQQWSTPSMVGCVGLGAGNSLIAGLADGIYSLDLDSGEFTPLLCPQPVNPQVRFNDGRMDRAGRFLCGSMGLCADPQGALYRVSGESDGEMLANGIRISNTLCFSPAGDTLYFADSLDQSIRAYRYSHERAPLTEPRRFAETQMLGSGPDGATVDAQGYVWVALVQAGRIARFSPEGILDRLIRSPTDMPSCLAFGGPDLSTLYVTSIRNSGSGRAISRHPDGGFLFAIDGLGVEGLPEPRFGQCPVALNPANGEPA</sequence>
<evidence type="ECO:0000256" key="1">
    <source>
        <dbReference type="ARBA" id="ARBA00008853"/>
    </source>
</evidence>
<dbReference type="RefSeq" id="WP_119142467.1">
    <property type="nucleotide sequence ID" value="NZ_CBCSFL010000011.1"/>
</dbReference>
<protein>
    <submittedName>
        <fullName evidence="5">Regucalcin</fullName>
        <ecNumber evidence="5">3.1.1.17</ecNumber>
    </submittedName>
</protein>
<accession>A0A383RUV0</accession>
<dbReference type="PANTHER" id="PTHR10907:SF47">
    <property type="entry name" value="REGUCALCIN"/>
    <property type="match status" value="1"/>
</dbReference>
<feature type="binding site" evidence="3">
    <location>
        <position position="147"/>
    </location>
    <ligand>
        <name>a divalent metal cation</name>
        <dbReference type="ChEBI" id="CHEBI:60240"/>
    </ligand>
</feature>
<feature type="binding site" evidence="3">
    <location>
        <position position="17"/>
    </location>
    <ligand>
        <name>a divalent metal cation</name>
        <dbReference type="ChEBI" id="CHEBI:60240"/>
    </ligand>
</feature>
<keyword evidence="3" id="KW-0862">Zinc</keyword>
<name>A0A383RUV0_9PSED</name>
<dbReference type="OrthoDB" id="9775406at2"/>
<keyword evidence="5" id="KW-0378">Hydrolase</keyword>
<proteinExistence type="inferred from homology"/>
<dbReference type="SUPFAM" id="SSF63829">
    <property type="entry name" value="Calcium-dependent phosphotriesterase"/>
    <property type="match status" value="1"/>
</dbReference>
<dbReference type="InterPro" id="IPR011042">
    <property type="entry name" value="6-blade_b-propeller_TolB-like"/>
</dbReference>
<dbReference type="Proteomes" id="UP000263595">
    <property type="component" value="Unassembled WGS sequence"/>
</dbReference>
<dbReference type="EMBL" id="UNOZ01000022">
    <property type="protein sequence ID" value="SYX90857.1"/>
    <property type="molecule type" value="Genomic_DNA"/>
</dbReference>
<dbReference type="GO" id="GO:0004341">
    <property type="term" value="F:gluconolactonase activity"/>
    <property type="evidence" value="ECO:0007669"/>
    <property type="project" value="UniProtKB-EC"/>
</dbReference>
<dbReference type="GO" id="GO:0019853">
    <property type="term" value="P:L-ascorbic acid biosynthetic process"/>
    <property type="evidence" value="ECO:0007669"/>
    <property type="project" value="TreeGrafter"/>
</dbReference>
<dbReference type="GO" id="GO:0005509">
    <property type="term" value="F:calcium ion binding"/>
    <property type="evidence" value="ECO:0007669"/>
    <property type="project" value="TreeGrafter"/>
</dbReference>
<evidence type="ECO:0000313" key="5">
    <source>
        <dbReference type="EMBL" id="SYX90857.1"/>
    </source>
</evidence>
<feature type="active site" description="Proton donor/acceptor" evidence="2">
    <location>
        <position position="197"/>
    </location>
</feature>
<dbReference type="InterPro" id="IPR005511">
    <property type="entry name" value="SMP-30"/>
</dbReference>